<dbReference type="AlphaFoldDB" id="A0A1F4SQB8"/>
<dbReference type="GO" id="GO:0006047">
    <property type="term" value="P:UDP-N-acetylglucosamine metabolic process"/>
    <property type="evidence" value="ECO:0007669"/>
    <property type="project" value="InterPro"/>
</dbReference>
<dbReference type="PANTHER" id="PTHR43174">
    <property type="entry name" value="UDP-N-ACETYLGLUCOSAMINE 2-EPIMERASE"/>
    <property type="match status" value="1"/>
</dbReference>
<dbReference type="Pfam" id="PF02350">
    <property type="entry name" value="Epimerase_2"/>
    <property type="match status" value="1"/>
</dbReference>
<dbReference type="PANTHER" id="PTHR43174:SF3">
    <property type="entry name" value="UDP-N-ACETYLGLUCOSAMINE 2-EPIMERASE"/>
    <property type="match status" value="1"/>
</dbReference>
<sequence length="383" mass="42595">MKQKICVITGTRADYGILYPVMKAIKASKDLELYVVATGMHLMPEFGYTLKEIEKDGFQVYKKVDSSYKEDTGEAMADSLGKTLSAFAKIFNRLKPSIVLVLGDRGEMLAAAVAANYLNIPVAHIHGGEVSGHVDGLLRHAITKLSHIHFPATEGSKKRIIKLGEESWRIFVAGAPALDRILNEKLPTAIELAKKYEINLDEPLIILAQHPVITEEDEAAEQITASLEAIKELNFQSIVIYPNADAGGRRMINVIHKYEKNNNYIRSIISMPHKDYLGLLKIASVLIGNSSSGIIEAPSFNLPVVNIGIRQDGRERNANVIDVPHNKMTIVRAIKKALYDKNFRKQIKKNKNLYGDGHASMKIVKVLSKIQLGNMLLQKKITY</sequence>
<dbReference type="InterPro" id="IPR029767">
    <property type="entry name" value="WecB-like"/>
</dbReference>
<dbReference type="Proteomes" id="UP000178417">
    <property type="component" value="Unassembled WGS sequence"/>
</dbReference>
<feature type="domain" description="UDP-N-acetylglucosamine 2-epimerase" evidence="1">
    <location>
        <begin position="23"/>
        <end position="367"/>
    </location>
</feature>
<reference evidence="2 3" key="1">
    <citation type="journal article" date="2016" name="Nat. Commun.">
        <title>Thousands of microbial genomes shed light on interconnected biogeochemical processes in an aquifer system.</title>
        <authorList>
            <person name="Anantharaman K."/>
            <person name="Brown C.T."/>
            <person name="Hug L.A."/>
            <person name="Sharon I."/>
            <person name="Castelle C.J."/>
            <person name="Probst A.J."/>
            <person name="Thomas B.C."/>
            <person name="Singh A."/>
            <person name="Wilkins M.J."/>
            <person name="Karaoz U."/>
            <person name="Brodie E.L."/>
            <person name="Williams K.H."/>
            <person name="Hubbard S.S."/>
            <person name="Banfield J.F."/>
        </authorList>
    </citation>
    <scope>NUCLEOTIDE SEQUENCE [LARGE SCALE GENOMIC DNA]</scope>
</reference>
<evidence type="ECO:0000313" key="3">
    <source>
        <dbReference type="Proteomes" id="UP000178417"/>
    </source>
</evidence>
<dbReference type="EMBL" id="MEUB01000027">
    <property type="protein sequence ID" value="OGC22625.1"/>
    <property type="molecule type" value="Genomic_DNA"/>
</dbReference>
<gene>
    <name evidence="2" type="ORF">A2310_07670</name>
</gene>
<organism evidence="2 3">
    <name type="scientific">candidate division WOR-1 bacterium RIFOXYB2_FULL_37_13</name>
    <dbReference type="NCBI Taxonomy" id="1802579"/>
    <lineage>
        <taxon>Bacteria</taxon>
        <taxon>Bacillati</taxon>
        <taxon>Saganbacteria</taxon>
    </lineage>
</organism>
<dbReference type="NCBIfam" id="TIGR03568">
    <property type="entry name" value="NeuC_NnaA"/>
    <property type="match status" value="1"/>
</dbReference>
<dbReference type="GO" id="GO:0004553">
    <property type="term" value="F:hydrolase activity, hydrolyzing O-glycosyl compounds"/>
    <property type="evidence" value="ECO:0007669"/>
    <property type="project" value="InterPro"/>
</dbReference>
<dbReference type="STRING" id="1802579.A2310_07670"/>
<dbReference type="InterPro" id="IPR020004">
    <property type="entry name" value="UDP-GlcNAc_Epase"/>
</dbReference>
<evidence type="ECO:0000259" key="1">
    <source>
        <dbReference type="Pfam" id="PF02350"/>
    </source>
</evidence>
<proteinExistence type="predicted"/>
<dbReference type="CDD" id="cd03786">
    <property type="entry name" value="GTB_UDP-GlcNAc_2-Epimerase"/>
    <property type="match status" value="1"/>
</dbReference>
<name>A0A1F4SQB8_UNCSA</name>
<protein>
    <submittedName>
        <fullName evidence="2">UDP-N-acetyl-D-glucosamine 2-epimerase, UDP-hydrolysing</fullName>
    </submittedName>
</protein>
<dbReference type="Gene3D" id="3.40.50.2000">
    <property type="entry name" value="Glycogen Phosphorylase B"/>
    <property type="match status" value="2"/>
</dbReference>
<comment type="caution">
    <text evidence="2">The sequence shown here is derived from an EMBL/GenBank/DDBJ whole genome shotgun (WGS) entry which is preliminary data.</text>
</comment>
<evidence type="ECO:0000313" key="2">
    <source>
        <dbReference type="EMBL" id="OGC22625.1"/>
    </source>
</evidence>
<dbReference type="SUPFAM" id="SSF53756">
    <property type="entry name" value="UDP-Glycosyltransferase/glycogen phosphorylase"/>
    <property type="match status" value="1"/>
</dbReference>
<dbReference type="InterPro" id="IPR003331">
    <property type="entry name" value="UDP_GlcNAc_Epimerase_2_dom"/>
</dbReference>
<accession>A0A1F4SQB8</accession>